<evidence type="ECO:0000313" key="4">
    <source>
        <dbReference type="Proteomes" id="UP000436006"/>
    </source>
</evidence>
<evidence type="ECO:0000256" key="2">
    <source>
        <dbReference type="SAM" id="Phobius"/>
    </source>
</evidence>
<organism evidence="3 4">
    <name type="scientific">Spirosoma arboris</name>
    <dbReference type="NCBI Taxonomy" id="2682092"/>
    <lineage>
        <taxon>Bacteria</taxon>
        <taxon>Pseudomonadati</taxon>
        <taxon>Bacteroidota</taxon>
        <taxon>Cytophagia</taxon>
        <taxon>Cytophagales</taxon>
        <taxon>Cytophagaceae</taxon>
        <taxon>Spirosoma</taxon>
    </lineage>
</organism>
<dbReference type="Proteomes" id="UP000436006">
    <property type="component" value="Unassembled WGS sequence"/>
</dbReference>
<dbReference type="EMBL" id="WPIN01000001">
    <property type="protein sequence ID" value="MVM29094.1"/>
    <property type="molecule type" value="Genomic_DNA"/>
</dbReference>
<reference evidence="3 4" key="1">
    <citation type="submission" date="2019-12" db="EMBL/GenBank/DDBJ databases">
        <title>Spirosoma sp. HMF4905 genome sequencing and assembly.</title>
        <authorList>
            <person name="Kang H."/>
            <person name="Cha I."/>
            <person name="Kim H."/>
            <person name="Joh K."/>
        </authorList>
    </citation>
    <scope>NUCLEOTIDE SEQUENCE [LARGE SCALE GENOMIC DNA]</scope>
    <source>
        <strain evidence="3 4">HMF4905</strain>
    </source>
</reference>
<gene>
    <name evidence="3" type="ORF">GO755_03550</name>
</gene>
<dbReference type="RefSeq" id="WP_157583172.1">
    <property type="nucleotide sequence ID" value="NZ_WPIN01000001.1"/>
</dbReference>
<sequence length="286" mass="32928">MLLRRIIPITLLVHLFRVFLTNGLVIPATYIVGFRRRYFAWLSVFVLLLHAHTGQAQFDPTTQQSAAEIDSSRGYWRLKTQAATRSTLIQFFGPAKELLYEEIIPGKWVKLSRKNQKQFDQLLDQLLAKQLLTNRIETETLPPTPVEPTPPRLSVRSNSSHESPSATASYLVHAYVNSTGKLYLIVDNPERLRYSVKVVDQIGNALYEEFTNRDQYRRRLDISALPHDAYQVVVQIDNKPFTYKVKRQENKMAYTIQPLSIPNPQAIVEQNRQDSKPLLIPVTIDL</sequence>
<evidence type="ECO:0000313" key="3">
    <source>
        <dbReference type="EMBL" id="MVM29094.1"/>
    </source>
</evidence>
<comment type="caution">
    <text evidence="3">The sequence shown here is derived from an EMBL/GenBank/DDBJ whole genome shotgun (WGS) entry which is preliminary data.</text>
</comment>
<protein>
    <submittedName>
        <fullName evidence="3">Uncharacterized protein</fullName>
    </submittedName>
</protein>
<evidence type="ECO:0000256" key="1">
    <source>
        <dbReference type="SAM" id="MobiDB-lite"/>
    </source>
</evidence>
<proteinExistence type="predicted"/>
<feature type="region of interest" description="Disordered" evidence="1">
    <location>
        <begin position="138"/>
        <end position="161"/>
    </location>
</feature>
<feature type="transmembrane region" description="Helical" evidence="2">
    <location>
        <begin position="6"/>
        <end position="26"/>
    </location>
</feature>
<keyword evidence="2" id="KW-0812">Transmembrane</keyword>
<keyword evidence="2" id="KW-1133">Transmembrane helix</keyword>
<dbReference type="AlphaFoldDB" id="A0A7K1S5M6"/>
<name>A0A7K1S5M6_9BACT</name>
<accession>A0A7K1S5M6</accession>
<keyword evidence="2" id="KW-0472">Membrane</keyword>
<feature type="compositionally biased region" description="Pro residues" evidence="1">
    <location>
        <begin position="142"/>
        <end position="151"/>
    </location>
</feature>
<keyword evidence="4" id="KW-1185">Reference proteome</keyword>